<comment type="caution">
    <text evidence="13">The sequence shown here is derived from an EMBL/GenBank/DDBJ whole genome shotgun (WGS) entry which is preliminary data.</text>
</comment>
<dbReference type="Proteomes" id="UP001519344">
    <property type="component" value="Unassembled WGS sequence"/>
</dbReference>
<evidence type="ECO:0000256" key="7">
    <source>
        <dbReference type="ARBA" id="ARBA00022833"/>
    </source>
</evidence>
<evidence type="ECO:0000256" key="11">
    <source>
        <dbReference type="ARBA" id="ARBA00033077"/>
    </source>
</evidence>
<reference evidence="13 14" key="1">
    <citation type="submission" date="2021-03" db="EMBL/GenBank/DDBJ databases">
        <title>Genomic Encyclopedia of Type Strains, Phase IV (KMG-IV): sequencing the most valuable type-strain genomes for metagenomic binning, comparative biology and taxonomic classification.</title>
        <authorList>
            <person name="Goeker M."/>
        </authorList>
    </citation>
    <scope>NUCLEOTIDE SEQUENCE [LARGE SCALE GENOMIC DNA]</scope>
    <source>
        <strain evidence="13 14">DSM 24950</strain>
    </source>
</reference>
<accession>A0ABS4I6V7</accession>
<comment type="catalytic activity">
    <reaction evidence="12">
        <text>propanoyl-CoA + phosphate = propanoyl phosphate + CoA</text>
        <dbReference type="Rhea" id="RHEA:28046"/>
        <dbReference type="ChEBI" id="CHEBI:43474"/>
        <dbReference type="ChEBI" id="CHEBI:57287"/>
        <dbReference type="ChEBI" id="CHEBI:57392"/>
        <dbReference type="ChEBI" id="CHEBI:58933"/>
        <dbReference type="EC" id="2.3.1.222"/>
    </reaction>
</comment>
<dbReference type="InterPro" id="IPR008300">
    <property type="entry name" value="PTAC"/>
</dbReference>
<dbReference type="PANTHER" id="PTHR39453">
    <property type="entry name" value="PHOSPHATE PROPANOYLTRANSFERASE"/>
    <property type="match status" value="1"/>
</dbReference>
<protein>
    <recommendedName>
        <fullName evidence="4">Phosphate propanoyltransferase</fullName>
        <ecNumber evidence="3">2.3.1.222</ecNumber>
    </recommendedName>
    <alternativeName>
        <fullName evidence="10">Phosphate acyltransferase PduL</fullName>
    </alternativeName>
    <alternativeName>
        <fullName evidence="9">Phosphotransacylase PduL</fullName>
    </alternativeName>
    <alternativeName>
        <fullName evidence="11">Propanediol utilization protein PduL</fullName>
    </alternativeName>
</protein>
<name>A0ABS4I6V7_9BACL</name>
<keyword evidence="6" id="KW-0479">Metal-binding</keyword>
<evidence type="ECO:0000256" key="4">
    <source>
        <dbReference type="ARBA" id="ARBA00020837"/>
    </source>
</evidence>
<dbReference type="RefSeq" id="WP_167068727.1">
    <property type="nucleotide sequence ID" value="NZ_JAAOZR010000097.1"/>
</dbReference>
<evidence type="ECO:0000256" key="12">
    <source>
        <dbReference type="ARBA" id="ARBA00047589"/>
    </source>
</evidence>
<evidence type="ECO:0000256" key="1">
    <source>
        <dbReference type="ARBA" id="ARBA00001947"/>
    </source>
</evidence>
<evidence type="ECO:0000256" key="8">
    <source>
        <dbReference type="ARBA" id="ARBA00023315"/>
    </source>
</evidence>
<proteinExistence type="inferred from homology"/>
<dbReference type="NCBIfam" id="NF011652">
    <property type="entry name" value="PRK15070.1"/>
    <property type="match status" value="1"/>
</dbReference>
<dbReference type="GO" id="GO:0008959">
    <property type="term" value="F:phosphate acetyltransferase activity"/>
    <property type="evidence" value="ECO:0007669"/>
    <property type="project" value="UniProtKB-EC"/>
</dbReference>
<keyword evidence="7" id="KW-0862">Zinc</keyword>
<gene>
    <name evidence="13" type="ORF">J2Z65_005714</name>
</gene>
<evidence type="ECO:0000256" key="6">
    <source>
        <dbReference type="ARBA" id="ARBA00022723"/>
    </source>
</evidence>
<evidence type="ECO:0000256" key="9">
    <source>
        <dbReference type="ARBA" id="ARBA00030044"/>
    </source>
</evidence>
<evidence type="ECO:0000313" key="13">
    <source>
        <dbReference type="EMBL" id="MBP1966455.1"/>
    </source>
</evidence>
<comment type="cofactor">
    <cofactor evidence="1">
        <name>Zn(2+)</name>
        <dbReference type="ChEBI" id="CHEBI:29105"/>
    </cofactor>
</comment>
<comment type="similarity">
    <text evidence="2">Belongs to the PduL family.</text>
</comment>
<organism evidence="13 14">
    <name type="scientific">Paenibacillus aceris</name>
    <dbReference type="NCBI Taxonomy" id="869555"/>
    <lineage>
        <taxon>Bacteria</taxon>
        <taxon>Bacillati</taxon>
        <taxon>Bacillota</taxon>
        <taxon>Bacilli</taxon>
        <taxon>Bacillales</taxon>
        <taxon>Paenibacillaceae</taxon>
        <taxon>Paenibacillus</taxon>
    </lineage>
</organism>
<keyword evidence="5 13" id="KW-0808">Transferase</keyword>
<dbReference type="PANTHER" id="PTHR39453:SF1">
    <property type="entry name" value="PHOSPHATE PROPANOYLTRANSFERASE"/>
    <property type="match status" value="1"/>
</dbReference>
<dbReference type="EC" id="2.3.1.222" evidence="3"/>
<dbReference type="Pfam" id="PF06130">
    <property type="entry name" value="PTAC"/>
    <property type="match status" value="1"/>
</dbReference>
<sequence length="279" mass="30288">MALITETQLRALLIKGLPNPFPVMEGDKLTPAAADFLKERGIPLRRVAPEQISNPPLHLEASPSPNLIPVGVSNRHVHLSLNHIERLFGSEHKLTPLRELSQKGQFAAKETVTLQGPKGSITDVRILGPSRGETQVEISRTDGFELGIHPPVRLSGKLAGTPGITMIGPRGTITLSQGLIIAQNHVHASPEEAQQLQLKHGDRIMLQAMGKRPVIFADVTVRVSPPFSLDFHIDRDEANAAHLSSGDTVQIIRKNGVIANAERRPYLSGDQADGRSDHS</sequence>
<keyword evidence="8 13" id="KW-0012">Acyltransferase</keyword>
<evidence type="ECO:0000313" key="14">
    <source>
        <dbReference type="Proteomes" id="UP001519344"/>
    </source>
</evidence>
<evidence type="ECO:0000256" key="2">
    <source>
        <dbReference type="ARBA" id="ARBA00007342"/>
    </source>
</evidence>
<keyword evidence="14" id="KW-1185">Reference proteome</keyword>
<evidence type="ECO:0000256" key="3">
    <source>
        <dbReference type="ARBA" id="ARBA00012206"/>
    </source>
</evidence>
<evidence type="ECO:0000256" key="10">
    <source>
        <dbReference type="ARBA" id="ARBA00030939"/>
    </source>
</evidence>
<dbReference type="EMBL" id="JAGGKV010000021">
    <property type="protein sequence ID" value="MBP1966455.1"/>
    <property type="molecule type" value="Genomic_DNA"/>
</dbReference>
<evidence type="ECO:0000256" key="5">
    <source>
        <dbReference type="ARBA" id="ARBA00022679"/>
    </source>
</evidence>